<reference evidence="2 3" key="1">
    <citation type="journal article" date="2018" name="Mycol. Prog.">
        <title>Coniella lustricola, a new species from submerged detritus.</title>
        <authorList>
            <person name="Raudabaugh D.B."/>
            <person name="Iturriaga T."/>
            <person name="Carver A."/>
            <person name="Mondo S."/>
            <person name="Pangilinan J."/>
            <person name="Lipzen A."/>
            <person name="He G."/>
            <person name="Amirebrahimi M."/>
            <person name="Grigoriev I.V."/>
            <person name="Miller A.N."/>
        </authorList>
    </citation>
    <scope>NUCLEOTIDE SEQUENCE [LARGE SCALE GENOMIC DNA]</scope>
    <source>
        <strain evidence="2 3">B22-T-1</strain>
    </source>
</reference>
<evidence type="ECO:0000313" key="2">
    <source>
        <dbReference type="EMBL" id="PSR76982.1"/>
    </source>
</evidence>
<dbReference type="InParanoid" id="A0A2T2ZUC7"/>
<proteinExistence type="predicted"/>
<dbReference type="Proteomes" id="UP000241462">
    <property type="component" value="Unassembled WGS sequence"/>
</dbReference>
<organism evidence="2 3">
    <name type="scientific">Coniella lustricola</name>
    <dbReference type="NCBI Taxonomy" id="2025994"/>
    <lineage>
        <taxon>Eukaryota</taxon>
        <taxon>Fungi</taxon>
        <taxon>Dikarya</taxon>
        <taxon>Ascomycota</taxon>
        <taxon>Pezizomycotina</taxon>
        <taxon>Sordariomycetes</taxon>
        <taxon>Sordariomycetidae</taxon>
        <taxon>Diaporthales</taxon>
        <taxon>Schizoparmaceae</taxon>
        <taxon>Coniella</taxon>
    </lineage>
</organism>
<keyword evidence="1" id="KW-0472">Membrane</keyword>
<evidence type="ECO:0000313" key="3">
    <source>
        <dbReference type="Proteomes" id="UP000241462"/>
    </source>
</evidence>
<feature type="transmembrane region" description="Helical" evidence="1">
    <location>
        <begin position="79"/>
        <end position="96"/>
    </location>
</feature>
<accession>A0A2T2ZUC7</accession>
<dbReference type="AlphaFoldDB" id="A0A2T2ZUC7"/>
<keyword evidence="3" id="KW-1185">Reference proteome</keyword>
<evidence type="ECO:0000256" key="1">
    <source>
        <dbReference type="SAM" id="Phobius"/>
    </source>
</evidence>
<dbReference type="EMBL" id="KZ678681">
    <property type="protein sequence ID" value="PSR76982.1"/>
    <property type="molecule type" value="Genomic_DNA"/>
</dbReference>
<keyword evidence="1" id="KW-1133">Transmembrane helix</keyword>
<sequence length="151" mass="17163">MHPISFRCSIDMDIAVLYHVRRAKSTFPQIPPRTALEYMHIRQSTHRTSSHRQPIQASRYLPRIFLSLFLLPSPHFQRTAMTSILLSLCSLFGPLASVELLVLYFVLQVCATLASFSVRGSLYLCRSRADKQCFSACSISIRPMTLSQGKQ</sequence>
<keyword evidence="1" id="KW-0812">Transmembrane</keyword>
<protein>
    <submittedName>
        <fullName evidence="2">Uncharacterized protein</fullName>
    </submittedName>
</protein>
<name>A0A2T2ZUC7_9PEZI</name>
<gene>
    <name evidence="2" type="ORF">BD289DRAFT_164614</name>
</gene>